<dbReference type="EnsemblProtists" id="EOD38343">
    <property type="protein sequence ID" value="EOD38343"/>
    <property type="gene ID" value="EMIHUDRAFT_454707"/>
</dbReference>
<dbReference type="Proteomes" id="UP000013827">
    <property type="component" value="Unassembled WGS sequence"/>
</dbReference>
<dbReference type="RefSeq" id="XP_005790772.1">
    <property type="nucleotide sequence ID" value="XM_005790715.1"/>
</dbReference>
<dbReference type="PaxDb" id="2903-EOD38343"/>
<dbReference type="HOGENOM" id="CLU_1672565_0_0_1"/>
<name>A0A0D3KRF8_EMIH1</name>
<proteinExistence type="predicted"/>
<dbReference type="GeneID" id="17283613"/>
<evidence type="ECO:0000313" key="2">
    <source>
        <dbReference type="Proteomes" id="UP000013827"/>
    </source>
</evidence>
<reference evidence="1" key="2">
    <citation type="submission" date="2024-10" db="UniProtKB">
        <authorList>
            <consortium name="EnsemblProtists"/>
        </authorList>
    </citation>
    <scope>IDENTIFICATION</scope>
</reference>
<evidence type="ECO:0000313" key="1">
    <source>
        <dbReference type="EnsemblProtists" id="EOD38343"/>
    </source>
</evidence>
<keyword evidence="2" id="KW-1185">Reference proteome</keyword>
<reference evidence="2" key="1">
    <citation type="journal article" date="2013" name="Nature">
        <title>Pan genome of the phytoplankton Emiliania underpins its global distribution.</title>
        <authorList>
            <person name="Read B.A."/>
            <person name="Kegel J."/>
            <person name="Klute M.J."/>
            <person name="Kuo A."/>
            <person name="Lefebvre S.C."/>
            <person name="Maumus F."/>
            <person name="Mayer C."/>
            <person name="Miller J."/>
            <person name="Monier A."/>
            <person name="Salamov A."/>
            <person name="Young J."/>
            <person name="Aguilar M."/>
            <person name="Claverie J.M."/>
            <person name="Frickenhaus S."/>
            <person name="Gonzalez K."/>
            <person name="Herman E.K."/>
            <person name="Lin Y.C."/>
            <person name="Napier J."/>
            <person name="Ogata H."/>
            <person name="Sarno A.F."/>
            <person name="Shmutz J."/>
            <person name="Schroeder D."/>
            <person name="de Vargas C."/>
            <person name="Verret F."/>
            <person name="von Dassow P."/>
            <person name="Valentin K."/>
            <person name="Van de Peer Y."/>
            <person name="Wheeler G."/>
            <person name="Dacks J.B."/>
            <person name="Delwiche C.F."/>
            <person name="Dyhrman S.T."/>
            <person name="Glockner G."/>
            <person name="John U."/>
            <person name="Richards T."/>
            <person name="Worden A.Z."/>
            <person name="Zhang X."/>
            <person name="Grigoriev I.V."/>
            <person name="Allen A.E."/>
            <person name="Bidle K."/>
            <person name="Borodovsky M."/>
            <person name="Bowler C."/>
            <person name="Brownlee C."/>
            <person name="Cock J.M."/>
            <person name="Elias M."/>
            <person name="Gladyshev V.N."/>
            <person name="Groth M."/>
            <person name="Guda C."/>
            <person name="Hadaegh A."/>
            <person name="Iglesias-Rodriguez M.D."/>
            <person name="Jenkins J."/>
            <person name="Jones B.M."/>
            <person name="Lawson T."/>
            <person name="Leese F."/>
            <person name="Lindquist E."/>
            <person name="Lobanov A."/>
            <person name="Lomsadze A."/>
            <person name="Malik S.B."/>
            <person name="Marsh M.E."/>
            <person name="Mackinder L."/>
            <person name="Mock T."/>
            <person name="Mueller-Roeber B."/>
            <person name="Pagarete A."/>
            <person name="Parker M."/>
            <person name="Probert I."/>
            <person name="Quesneville H."/>
            <person name="Raines C."/>
            <person name="Rensing S.A."/>
            <person name="Riano-Pachon D.M."/>
            <person name="Richier S."/>
            <person name="Rokitta S."/>
            <person name="Shiraiwa Y."/>
            <person name="Soanes D.M."/>
            <person name="van der Giezen M."/>
            <person name="Wahlund T.M."/>
            <person name="Williams B."/>
            <person name="Wilson W."/>
            <person name="Wolfe G."/>
            <person name="Wurch L.L."/>
        </authorList>
    </citation>
    <scope>NUCLEOTIDE SEQUENCE</scope>
</reference>
<organism evidence="1 2">
    <name type="scientific">Emiliania huxleyi (strain CCMP1516)</name>
    <dbReference type="NCBI Taxonomy" id="280463"/>
    <lineage>
        <taxon>Eukaryota</taxon>
        <taxon>Haptista</taxon>
        <taxon>Haptophyta</taxon>
        <taxon>Prymnesiophyceae</taxon>
        <taxon>Isochrysidales</taxon>
        <taxon>Noelaerhabdaceae</taxon>
        <taxon>Emiliania</taxon>
    </lineage>
</organism>
<accession>A0A0D3KRF8</accession>
<protein>
    <submittedName>
        <fullName evidence="1">Uncharacterized protein</fullName>
    </submittedName>
</protein>
<sequence>MNRSAGASVTESVTLSAERMVRLKEPNGTAIQTTLPAGWVEGAMVVNKHSATGVIKSVGNGKITIYWPTADIHKQVKGFQEIQKKEIQKKKLSGAWAFDECPIADALNKYALAGGRQRFEQREDPIMVFSLSFVQVLIGWDETNVVTAQWYLREWHAS</sequence>
<dbReference type="AlphaFoldDB" id="A0A0D3KRF8"/>
<dbReference type="KEGG" id="ehx:EMIHUDRAFT_454707"/>